<feature type="compositionally biased region" description="Basic and acidic residues" evidence="1">
    <location>
        <begin position="424"/>
        <end position="436"/>
    </location>
</feature>
<accession>A0A9D1ZV25</accession>
<feature type="transmembrane region" description="Helical" evidence="2">
    <location>
        <begin position="94"/>
        <end position="112"/>
    </location>
</feature>
<keyword evidence="2" id="KW-0472">Membrane</keyword>
<name>A0A9D1ZV25_9FIRM</name>
<reference evidence="3" key="1">
    <citation type="journal article" date="2021" name="PeerJ">
        <title>Extensive microbial diversity within the chicken gut microbiome revealed by metagenomics and culture.</title>
        <authorList>
            <person name="Gilroy R."/>
            <person name="Ravi A."/>
            <person name="Getino M."/>
            <person name="Pursley I."/>
            <person name="Horton D.L."/>
            <person name="Alikhan N.F."/>
            <person name="Baker D."/>
            <person name="Gharbi K."/>
            <person name="Hall N."/>
            <person name="Watson M."/>
            <person name="Adriaenssens E.M."/>
            <person name="Foster-Nyarko E."/>
            <person name="Jarju S."/>
            <person name="Secka A."/>
            <person name="Antonio M."/>
            <person name="Oren A."/>
            <person name="Chaudhuri R.R."/>
            <person name="La Ragione R."/>
            <person name="Hildebrand F."/>
            <person name="Pallen M.J."/>
        </authorList>
    </citation>
    <scope>NUCLEOTIDE SEQUENCE</scope>
    <source>
        <strain evidence="3">1345</strain>
    </source>
</reference>
<comment type="caution">
    <text evidence="3">The sequence shown here is derived from an EMBL/GenBank/DDBJ whole genome shotgun (WGS) entry which is preliminary data.</text>
</comment>
<feature type="compositionally biased region" description="Basic and acidic residues" evidence="1">
    <location>
        <begin position="395"/>
        <end position="410"/>
    </location>
</feature>
<feature type="transmembrane region" description="Helical" evidence="2">
    <location>
        <begin position="267"/>
        <end position="291"/>
    </location>
</feature>
<feature type="compositionally biased region" description="Low complexity" evidence="1">
    <location>
        <begin position="437"/>
        <end position="447"/>
    </location>
</feature>
<feature type="transmembrane region" description="Helical" evidence="2">
    <location>
        <begin position="202"/>
        <end position="230"/>
    </location>
</feature>
<feature type="transmembrane region" description="Helical" evidence="2">
    <location>
        <begin position="61"/>
        <end position="87"/>
    </location>
</feature>
<feature type="transmembrane region" description="Helical" evidence="2">
    <location>
        <begin position="162"/>
        <end position="182"/>
    </location>
</feature>
<feature type="transmembrane region" description="Helical" evidence="2">
    <location>
        <begin position="132"/>
        <end position="155"/>
    </location>
</feature>
<gene>
    <name evidence="3" type="ORF">H9729_00635</name>
</gene>
<reference evidence="3" key="2">
    <citation type="submission" date="2021-04" db="EMBL/GenBank/DDBJ databases">
        <authorList>
            <person name="Gilroy R."/>
        </authorList>
    </citation>
    <scope>NUCLEOTIDE SEQUENCE</scope>
    <source>
        <strain evidence="3">1345</strain>
    </source>
</reference>
<evidence type="ECO:0000313" key="4">
    <source>
        <dbReference type="Proteomes" id="UP000886750"/>
    </source>
</evidence>
<keyword evidence="2" id="KW-1133">Transmembrane helix</keyword>
<protein>
    <submittedName>
        <fullName evidence="3">Uncharacterized protein</fullName>
    </submittedName>
</protein>
<proteinExistence type="predicted"/>
<feature type="transmembrane region" description="Helical" evidence="2">
    <location>
        <begin position="20"/>
        <end position="41"/>
    </location>
</feature>
<feature type="region of interest" description="Disordered" evidence="1">
    <location>
        <begin position="424"/>
        <end position="447"/>
    </location>
</feature>
<organism evidence="3 4">
    <name type="scientific">Candidatus Borkfalkia excrementigallinarum</name>
    <dbReference type="NCBI Taxonomy" id="2838506"/>
    <lineage>
        <taxon>Bacteria</taxon>
        <taxon>Bacillati</taxon>
        <taxon>Bacillota</taxon>
        <taxon>Clostridia</taxon>
        <taxon>Christensenellales</taxon>
        <taxon>Christensenellaceae</taxon>
        <taxon>Candidatus Borkfalkia</taxon>
    </lineage>
</organism>
<feature type="transmembrane region" description="Helical" evidence="2">
    <location>
        <begin position="242"/>
        <end position="261"/>
    </location>
</feature>
<evidence type="ECO:0000256" key="1">
    <source>
        <dbReference type="SAM" id="MobiDB-lite"/>
    </source>
</evidence>
<feature type="region of interest" description="Disordered" evidence="1">
    <location>
        <begin position="379"/>
        <end position="410"/>
    </location>
</feature>
<keyword evidence="2" id="KW-0812">Transmembrane</keyword>
<evidence type="ECO:0000256" key="2">
    <source>
        <dbReference type="SAM" id="Phobius"/>
    </source>
</evidence>
<sequence length="563" mass="62835">MAGNETVMPGKGKDGKVFQIVVSLILFVGFVVMLFYPAAYADNSVWAMILNAFQGEYSDTTFLQIALYVVVGFYVVMLACTVISLFVKKNAAIVCNYIKSFVALLAFGFLVFGLKFDLHAPFSEMFLSEKTFFAINSLTGTLGLAALAIIVLNFAAYKVKGIYKFVFLVLAAAFFVFCKGFTFVDDLSFVDLFAKLDLGEGVAAITGIAFSIFAWASLVNLALAFLTVILPRTSMMDLVRSVCMFVFAVFALIMLGVYSSFGSLFDYIGTVGVTGVALVQLVYAIIVVCVLHAKNKKQEALEDAAEDESPFVGDENEQMAIKGLEAPAAEEPVQEEPVYAQAPVQEQPAAPQFTADAAEANDAFEDATQISIDDIAAETQKEEEAAAQEEIAAEEAVREEEKEFDFEQAKFDGKFNRAYAEFAEKEEQQKKQEEQQKAQQQQQAQQQPFYGYNYQQQQQYQQPQTPPPYYGTPYAQPYGAQGYYNMGFVPDMFISSLTPAEREEFDRLFITRIYGDNKRLPAYQIGGDNREFFTKIFVFMGRYRNVISESLLEKIYNYSNAIK</sequence>
<dbReference type="AlphaFoldDB" id="A0A9D1ZV25"/>
<dbReference type="EMBL" id="DXCQ01000007">
    <property type="protein sequence ID" value="HIY96173.1"/>
    <property type="molecule type" value="Genomic_DNA"/>
</dbReference>
<evidence type="ECO:0000313" key="3">
    <source>
        <dbReference type="EMBL" id="HIY96173.1"/>
    </source>
</evidence>
<dbReference type="Proteomes" id="UP000886750">
    <property type="component" value="Unassembled WGS sequence"/>
</dbReference>